<proteinExistence type="predicted"/>
<dbReference type="Gene3D" id="1.25.40.20">
    <property type="entry name" value="Ankyrin repeat-containing domain"/>
    <property type="match status" value="2"/>
</dbReference>
<dbReference type="PANTHER" id="PTHR24189">
    <property type="entry name" value="MYOTROPHIN"/>
    <property type="match status" value="1"/>
</dbReference>
<reference evidence="4 5" key="1">
    <citation type="submission" date="2020-01" db="EMBL/GenBank/DDBJ databases">
        <title>Sulfitobacter sediminilitoris sp. nov., isolated from a tidal flat.</title>
        <authorList>
            <person name="Park S."/>
            <person name="Yoon J.-H."/>
        </authorList>
    </citation>
    <scope>NUCLEOTIDE SEQUENCE [LARGE SCALE GENOMIC DNA]</scope>
    <source>
        <strain evidence="4 5">JBTF-M27</strain>
    </source>
</reference>
<keyword evidence="5" id="KW-1185">Reference proteome</keyword>
<keyword evidence="1" id="KW-0677">Repeat</keyword>
<dbReference type="PANTHER" id="PTHR24189:SF50">
    <property type="entry name" value="ANKYRIN REPEAT AND SOCS BOX PROTEIN 2"/>
    <property type="match status" value="1"/>
</dbReference>
<feature type="repeat" description="ANK" evidence="3">
    <location>
        <begin position="94"/>
        <end position="126"/>
    </location>
</feature>
<evidence type="ECO:0000256" key="3">
    <source>
        <dbReference type="PROSITE-ProRule" id="PRU00023"/>
    </source>
</evidence>
<dbReference type="SUPFAM" id="SSF48403">
    <property type="entry name" value="Ankyrin repeat"/>
    <property type="match status" value="1"/>
</dbReference>
<dbReference type="Pfam" id="PF12796">
    <property type="entry name" value="Ank_2"/>
    <property type="match status" value="1"/>
</dbReference>
<evidence type="ECO:0000313" key="4">
    <source>
        <dbReference type="EMBL" id="NEK21873.1"/>
    </source>
</evidence>
<organism evidence="4 5">
    <name type="scientific">Sulfitobacter sediminilitoris</name>
    <dbReference type="NCBI Taxonomy" id="2698830"/>
    <lineage>
        <taxon>Bacteria</taxon>
        <taxon>Pseudomonadati</taxon>
        <taxon>Pseudomonadota</taxon>
        <taxon>Alphaproteobacteria</taxon>
        <taxon>Rhodobacterales</taxon>
        <taxon>Roseobacteraceae</taxon>
        <taxon>Sulfitobacter</taxon>
    </lineage>
</organism>
<dbReference type="RefSeq" id="WP_164352766.1">
    <property type="nucleotide sequence ID" value="NZ_JAABNT010000003.1"/>
</dbReference>
<evidence type="ECO:0008006" key="6">
    <source>
        <dbReference type="Google" id="ProtNLM"/>
    </source>
</evidence>
<dbReference type="PROSITE" id="PS50088">
    <property type="entry name" value="ANK_REPEAT"/>
    <property type="match status" value="1"/>
</dbReference>
<dbReference type="InterPro" id="IPR036770">
    <property type="entry name" value="Ankyrin_rpt-contain_sf"/>
</dbReference>
<dbReference type="InterPro" id="IPR002110">
    <property type="entry name" value="Ankyrin_rpt"/>
</dbReference>
<dbReference type="PROSITE" id="PS50297">
    <property type="entry name" value="ANK_REP_REGION"/>
    <property type="match status" value="1"/>
</dbReference>
<evidence type="ECO:0000256" key="2">
    <source>
        <dbReference type="ARBA" id="ARBA00023043"/>
    </source>
</evidence>
<gene>
    <name evidence="4" type="ORF">GV827_05590</name>
</gene>
<accession>A0A6P0CBL4</accession>
<dbReference type="AlphaFoldDB" id="A0A6P0CBL4"/>
<comment type="caution">
    <text evidence="4">The sequence shown here is derived from an EMBL/GenBank/DDBJ whole genome shotgun (WGS) entry which is preliminary data.</text>
</comment>
<evidence type="ECO:0000313" key="5">
    <source>
        <dbReference type="Proteomes" id="UP000468591"/>
    </source>
</evidence>
<name>A0A6P0CBL4_9RHOB</name>
<dbReference type="InterPro" id="IPR050745">
    <property type="entry name" value="Multifunctional_regulatory"/>
</dbReference>
<protein>
    <recommendedName>
        <fullName evidence="6">Ankyrin repeat domain-containing protein</fullName>
    </recommendedName>
</protein>
<keyword evidence="2 3" id="KW-0040">ANK repeat</keyword>
<evidence type="ECO:0000256" key="1">
    <source>
        <dbReference type="ARBA" id="ARBA00022737"/>
    </source>
</evidence>
<dbReference type="GO" id="GO:2000812">
    <property type="term" value="P:regulation of barbed-end actin filament capping"/>
    <property type="evidence" value="ECO:0007669"/>
    <property type="project" value="TreeGrafter"/>
</dbReference>
<dbReference type="EMBL" id="JAABNT010000003">
    <property type="protein sequence ID" value="NEK21873.1"/>
    <property type="molecule type" value="Genomic_DNA"/>
</dbReference>
<dbReference type="GO" id="GO:0005737">
    <property type="term" value="C:cytoplasm"/>
    <property type="evidence" value="ECO:0007669"/>
    <property type="project" value="TreeGrafter"/>
</dbReference>
<sequence length="207" mass="22604">MPQSPTKPDLNQHIGEFSSFPLIWAMMTDERSVEMLDVLIQAGANVNFATPEGYTALHWVGDYSYRSDTTAEDDYAIAAYLVAQGGDLNARNHYGWTPLYRAIREGVAEEVEALLRAGADPNARMPTPKAFAFEPGDTPLANALSDPKKVKLLLAHGADASVGTEEGQSLIEKIDAELSDQTPVSYAPYYDGLRQSRTLISATIRPN</sequence>
<dbReference type="Proteomes" id="UP000468591">
    <property type="component" value="Unassembled WGS sequence"/>
</dbReference>
<dbReference type="SMART" id="SM00248">
    <property type="entry name" value="ANK"/>
    <property type="match status" value="4"/>
</dbReference>